<protein>
    <submittedName>
        <fullName evidence="2">Uncharacterized protein</fullName>
    </submittedName>
</protein>
<evidence type="ECO:0000256" key="1">
    <source>
        <dbReference type="SAM" id="MobiDB-lite"/>
    </source>
</evidence>
<accession>U4KYK4</accession>
<sequence>MKFEWLAITASNHSTRTRSTPTCHRHPGQTKVEDLFL</sequence>
<evidence type="ECO:0000313" key="2">
    <source>
        <dbReference type="EMBL" id="CCX06655.1"/>
    </source>
</evidence>
<organism evidence="2 3">
    <name type="scientific">Pyronema omphalodes (strain CBS 100304)</name>
    <name type="common">Pyronema confluens</name>
    <dbReference type="NCBI Taxonomy" id="1076935"/>
    <lineage>
        <taxon>Eukaryota</taxon>
        <taxon>Fungi</taxon>
        <taxon>Dikarya</taxon>
        <taxon>Ascomycota</taxon>
        <taxon>Pezizomycotina</taxon>
        <taxon>Pezizomycetes</taxon>
        <taxon>Pezizales</taxon>
        <taxon>Pyronemataceae</taxon>
        <taxon>Pyronema</taxon>
    </lineage>
</organism>
<name>U4KYK4_PYROM</name>
<proteinExistence type="predicted"/>
<evidence type="ECO:0000313" key="3">
    <source>
        <dbReference type="Proteomes" id="UP000018144"/>
    </source>
</evidence>
<dbReference type="Proteomes" id="UP000018144">
    <property type="component" value="Unassembled WGS sequence"/>
</dbReference>
<keyword evidence="3" id="KW-1185">Reference proteome</keyword>
<dbReference type="EMBL" id="HF935304">
    <property type="protein sequence ID" value="CCX06655.1"/>
    <property type="molecule type" value="Genomic_DNA"/>
</dbReference>
<gene>
    <name evidence="2" type="ORF">PCON_06242</name>
</gene>
<reference evidence="2 3" key="1">
    <citation type="journal article" date="2013" name="PLoS Genet.">
        <title>The genome and development-dependent transcriptomes of Pyronema confluens: a window into fungal evolution.</title>
        <authorList>
            <person name="Traeger S."/>
            <person name="Altegoer F."/>
            <person name="Freitag M."/>
            <person name="Gabaldon T."/>
            <person name="Kempken F."/>
            <person name="Kumar A."/>
            <person name="Marcet-Houben M."/>
            <person name="Poggeler S."/>
            <person name="Stajich J.E."/>
            <person name="Nowrousian M."/>
        </authorList>
    </citation>
    <scope>NUCLEOTIDE SEQUENCE [LARGE SCALE GENOMIC DNA]</scope>
    <source>
        <strain evidence="3">CBS 100304</strain>
        <tissue evidence="2">Vegetative mycelium</tissue>
    </source>
</reference>
<dbReference type="AlphaFoldDB" id="U4KYK4"/>
<feature type="region of interest" description="Disordered" evidence="1">
    <location>
        <begin position="14"/>
        <end position="37"/>
    </location>
</feature>